<keyword evidence="3" id="KW-1185">Reference proteome</keyword>
<reference evidence="2" key="1">
    <citation type="submission" date="2020-12" db="EMBL/GenBank/DDBJ databases">
        <title>Bacterial taxonomy.</title>
        <authorList>
            <person name="Pan X."/>
        </authorList>
    </citation>
    <scope>NUCLEOTIDE SEQUENCE</scope>
    <source>
        <strain evidence="2">M0105</strain>
    </source>
</reference>
<comment type="caution">
    <text evidence="2">The sequence shown here is derived from an EMBL/GenBank/DDBJ whole genome shotgun (WGS) entry which is preliminary data.</text>
</comment>
<sequence length="79" mass="7399">MTPKPVRTAVTMFGALAVVVLALAAMPHDAAAGPVSKGATWGAVGGAVIGGVAGGRPLAGAAAGAATGAIIGQVHKKTK</sequence>
<organism evidence="2 3">
    <name type="scientific">Thermohalobaculum xanthum</name>
    <dbReference type="NCBI Taxonomy" id="2753746"/>
    <lineage>
        <taxon>Bacteria</taxon>
        <taxon>Pseudomonadati</taxon>
        <taxon>Pseudomonadota</taxon>
        <taxon>Alphaproteobacteria</taxon>
        <taxon>Rhodobacterales</taxon>
        <taxon>Paracoccaceae</taxon>
        <taxon>Thermohalobaculum</taxon>
    </lineage>
</organism>
<dbReference type="EMBL" id="JAEHHL010000003">
    <property type="protein sequence ID" value="MBK0399038.1"/>
    <property type="molecule type" value="Genomic_DNA"/>
</dbReference>
<evidence type="ECO:0008006" key="4">
    <source>
        <dbReference type="Google" id="ProtNLM"/>
    </source>
</evidence>
<proteinExistence type="predicted"/>
<evidence type="ECO:0000313" key="3">
    <source>
        <dbReference type="Proteomes" id="UP000655420"/>
    </source>
</evidence>
<name>A0A8J7M6B0_9RHOB</name>
<dbReference type="RefSeq" id="WP_200608915.1">
    <property type="nucleotide sequence ID" value="NZ_JAEHHL010000003.1"/>
</dbReference>
<feature type="signal peptide" evidence="1">
    <location>
        <begin position="1"/>
        <end position="30"/>
    </location>
</feature>
<evidence type="ECO:0000256" key="1">
    <source>
        <dbReference type="SAM" id="SignalP"/>
    </source>
</evidence>
<protein>
    <recommendedName>
        <fullName evidence="4">Glycine zipper domain-containing protein</fullName>
    </recommendedName>
</protein>
<keyword evidence="1" id="KW-0732">Signal</keyword>
<evidence type="ECO:0000313" key="2">
    <source>
        <dbReference type="EMBL" id="MBK0399038.1"/>
    </source>
</evidence>
<dbReference type="Proteomes" id="UP000655420">
    <property type="component" value="Unassembled WGS sequence"/>
</dbReference>
<dbReference type="AlphaFoldDB" id="A0A8J7M6B0"/>
<gene>
    <name evidence="2" type="ORF">H0I76_07540</name>
</gene>
<accession>A0A8J7M6B0</accession>
<feature type="chain" id="PRO_5035279245" description="Glycine zipper domain-containing protein" evidence="1">
    <location>
        <begin position="31"/>
        <end position="79"/>
    </location>
</feature>